<reference evidence="14" key="1">
    <citation type="journal article" date="2019" name="Int. J. Syst. Evol. Microbiol.">
        <title>The Global Catalogue of Microorganisms (GCM) 10K type strain sequencing project: providing services to taxonomists for standard genome sequencing and annotation.</title>
        <authorList>
            <consortium name="The Broad Institute Genomics Platform"/>
            <consortium name="The Broad Institute Genome Sequencing Center for Infectious Disease"/>
            <person name="Wu L."/>
            <person name="Ma J."/>
        </authorList>
    </citation>
    <scope>NUCLEOTIDE SEQUENCE [LARGE SCALE GENOMIC DNA]</scope>
    <source>
        <strain evidence="14">CCM 8749</strain>
    </source>
</reference>
<name>A0ABW1IML1_9BACL</name>
<evidence type="ECO:0000256" key="7">
    <source>
        <dbReference type="ARBA" id="ARBA00023136"/>
    </source>
</evidence>
<dbReference type="Gene3D" id="3.30.300.30">
    <property type="match status" value="1"/>
</dbReference>
<dbReference type="Proteomes" id="UP001596250">
    <property type="component" value="Unassembled WGS sequence"/>
</dbReference>
<keyword evidence="8 9" id="KW-0975">Bacterial flagellum</keyword>
<keyword evidence="13" id="KW-0282">Flagellum</keyword>
<comment type="similarity">
    <text evidence="3 9">Belongs to the FliF family.</text>
</comment>
<dbReference type="PANTHER" id="PTHR30046:SF0">
    <property type="entry name" value="FLAGELLAR M-RING PROTEIN"/>
    <property type="match status" value="1"/>
</dbReference>
<evidence type="ECO:0000259" key="12">
    <source>
        <dbReference type="Pfam" id="PF08345"/>
    </source>
</evidence>
<evidence type="ECO:0000256" key="4">
    <source>
        <dbReference type="ARBA" id="ARBA00022475"/>
    </source>
</evidence>
<keyword evidence="14" id="KW-1185">Reference proteome</keyword>
<evidence type="ECO:0000256" key="2">
    <source>
        <dbReference type="ARBA" id="ARBA00004651"/>
    </source>
</evidence>
<dbReference type="InterPro" id="IPR043427">
    <property type="entry name" value="YscJ/FliF"/>
</dbReference>
<keyword evidence="13" id="KW-0966">Cell projection</keyword>
<comment type="caution">
    <text evidence="13">The sequence shown here is derived from an EMBL/GenBank/DDBJ whole genome shotgun (WGS) entry which is preliminary data.</text>
</comment>
<dbReference type="PIRSF" id="PIRSF004862">
    <property type="entry name" value="FliF"/>
    <property type="match status" value="1"/>
</dbReference>
<feature type="domain" description="Flagellar M-ring C-terminal" evidence="12">
    <location>
        <begin position="265"/>
        <end position="416"/>
    </location>
</feature>
<dbReference type="Pfam" id="PF01514">
    <property type="entry name" value="YscJ_FliF"/>
    <property type="match status" value="1"/>
</dbReference>
<dbReference type="PRINTS" id="PR01009">
    <property type="entry name" value="FLGMRINGFLIF"/>
</dbReference>
<accession>A0ABW1IML1</accession>
<dbReference type="InterPro" id="IPR006182">
    <property type="entry name" value="FliF_N_dom"/>
</dbReference>
<dbReference type="EMBL" id="JBHSQV010000036">
    <property type="protein sequence ID" value="MFC5986253.1"/>
    <property type="molecule type" value="Genomic_DNA"/>
</dbReference>
<keyword evidence="4" id="KW-1003">Cell membrane</keyword>
<proteinExistence type="inferred from homology"/>
<keyword evidence="5 10" id="KW-0812">Transmembrane</keyword>
<evidence type="ECO:0000259" key="11">
    <source>
        <dbReference type="Pfam" id="PF01514"/>
    </source>
</evidence>
<dbReference type="NCBIfam" id="TIGR00206">
    <property type="entry name" value="fliF"/>
    <property type="match status" value="1"/>
</dbReference>
<keyword evidence="6 10" id="KW-1133">Transmembrane helix</keyword>
<evidence type="ECO:0000256" key="8">
    <source>
        <dbReference type="ARBA" id="ARBA00023143"/>
    </source>
</evidence>
<protein>
    <recommendedName>
        <fullName evidence="9">Flagellar M-ring protein</fullName>
    </recommendedName>
</protein>
<organism evidence="13 14">
    <name type="scientific">Marinicrinis lubricantis</name>
    <dbReference type="NCBI Taxonomy" id="2086470"/>
    <lineage>
        <taxon>Bacteria</taxon>
        <taxon>Bacillati</taxon>
        <taxon>Bacillota</taxon>
        <taxon>Bacilli</taxon>
        <taxon>Bacillales</taxon>
        <taxon>Paenibacillaceae</taxon>
    </lineage>
</organism>
<dbReference type="InterPro" id="IPR000067">
    <property type="entry name" value="FlgMring_FliF"/>
</dbReference>
<feature type="domain" description="Flagellar M-ring N-terminal" evidence="11">
    <location>
        <begin position="46"/>
        <end position="226"/>
    </location>
</feature>
<dbReference type="RefSeq" id="WP_379893584.1">
    <property type="nucleotide sequence ID" value="NZ_CBCSCT010000001.1"/>
</dbReference>
<dbReference type="InterPro" id="IPR013556">
    <property type="entry name" value="Flag_M-ring_C"/>
</dbReference>
<dbReference type="Pfam" id="PF08345">
    <property type="entry name" value="YscJ_FliF_C"/>
    <property type="match status" value="1"/>
</dbReference>
<evidence type="ECO:0000256" key="9">
    <source>
        <dbReference type="PIRNR" id="PIRNR004862"/>
    </source>
</evidence>
<keyword evidence="13" id="KW-0969">Cilium</keyword>
<comment type="subcellular location">
    <subcellularLocation>
        <location evidence="1 9">Bacterial flagellum basal body</location>
    </subcellularLocation>
    <subcellularLocation>
        <location evidence="2">Cell membrane</location>
        <topology evidence="2">Multi-pass membrane protein</topology>
    </subcellularLocation>
</comment>
<evidence type="ECO:0000313" key="14">
    <source>
        <dbReference type="Proteomes" id="UP001596250"/>
    </source>
</evidence>
<evidence type="ECO:0000313" key="13">
    <source>
        <dbReference type="EMBL" id="MFC5986253.1"/>
    </source>
</evidence>
<feature type="transmembrane region" description="Helical" evidence="10">
    <location>
        <begin position="25"/>
        <end position="45"/>
    </location>
</feature>
<feature type="transmembrane region" description="Helical" evidence="10">
    <location>
        <begin position="449"/>
        <end position="470"/>
    </location>
</feature>
<evidence type="ECO:0000256" key="3">
    <source>
        <dbReference type="ARBA" id="ARBA00007971"/>
    </source>
</evidence>
<evidence type="ECO:0000256" key="6">
    <source>
        <dbReference type="ARBA" id="ARBA00022989"/>
    </source>
</evidence>
<dbReference type="InterPro" id="IPR045851">
    <property type="entry name" value="AMP-bd_C_sf"/>
</dbReference>
<dbReference type="PANTHER" id="PTHR30046">
    <property type="entry name" value="FLAGELLAR M-RING PROTEIN"/>
    <property type="match status" value="1"/>
</dbReference>
<evidence type="ECO:0000256" key="10">
    <source>
        <dbReference type="SAM" id="Phobius"/>
    </source>
</evidence>
<evidence type="ECO:0000256" key="5">
    <source>
        <dbReference type="ARBA" id="ARBA00022692"/>
    </source>
</evidence>
<sequence length="531" mass="58931">MNESISRYWDKTKQYWNQFSKKQKIMFVSVFALTILALGMLVYYFSRTQYEWAYYDLDATDMAAVTEYLDSSGIPYKYGADGSSIAVPSSDVTDVKVNVAAQNLVQSGKQGFGLFRDNISGFGMTDKEFDLLSVDGRAGEIEKLLNSYQGVQKSLVLLSMPEESVFARAGQEETASASVSIQFAAGYRPDQQVIDSMYNLVRSGVGVDKLPISNITITDQSGNQLFASETTEGGMGQAALSIAEQHMRIKKEYEQDIKNDVERFLKTILGQDKVVVNVASSFNFDQRNREELLFEPVNEEEMQGIERSVQEITKSYTSEGGGDTGGVVGTGETDVPGYQNSASSGTSTSEEVNRTINYEINEIRQSIVSSPYVVQDLSIFVALESTEDKVVTPEVQQQVKTMLASLVGTSLANSDKQYTQEQLESKVSVIAQTFEGKEATTIPSGESNMMWYGIGAAALALIAIGGYFIFRRNKQEVVEEELPDENVPVEYPSIDLDSMTNDQQVRKQLENLAKKKPDEFVNLLRTWLVDE</sequence>
<evidence type="ECO:0000256" key="1">
    <source>
        <dbReference type="ARBA" id="ARBA00004117"/>
    </source>
</evidence>
<gene>
    <name evidence="13" type="primary">fliF</name>
    <name evidence="13" type="ORF">ACFPXP_07375</name>
</gene>
<keyword evidence="7 10" id="KW-0472">Membrane</keyword>
<comment type="function">
    <text evidence="9">The M ring may be actively involved in energy transduction.</text>
</comment>